<evidence type="ECO:0000256" key="8">
    <source>
        <dbReference type="SAM" id="MobiDB-lite"/>
    </source>
</evidence>
<keyword evidence="5 7" id="KW-1133">Transmembrane helix</keyword>
<dbReference type="KEGG" id="fas:105263474"/>
<keyword evidence="11" id="KW-1185">Reference proteome</keyword>
<feature type="transmembrane region" description="Helical" evidence="7">
    <location>
        <begin position="27"/>
        <end position="51"/>
    </location>
</feature>
<feature type="transmembrane region" description="Helical" evidence="7">
    <location>
        <begin position="102"/>
        <end position="124"/>
    </location>
</feature>
<dbReference type="GO" id="GO:1902742">
    <property type="term" value="P:apoptotic process involved in development"/>
    <property type="evidence" value="ECO:0007669"/>
    <property type="project" value="TreeGrafter"/>
</dbReference>
<dbReference type="InterPro" id="IPR050895">
    <property type="entry name" value="XK-related_scramblase"/>
</dbReference>
<feature type="compositionally biased region" description="Polar residues" evidence="8">
    <location>
        <begin position="253"/>
        <end position="267"/>
    </location>
</feature>
<keyword evidence="4 7" id="KW-0812">Transmembrane</keyword>
<evidence type="ECO:0000313" key="9">
    <source>
        <dbReference type="EMBL" id="JAG73772.1"/>
    </source>
</evidence>
<protein>
    <recommendedName>
        <fullName evidence="7">XK-related protein</fullName>
    </recommendedName>
</protein>
<dbReference type="PANTHER" id="PTHR16024">
    <property type="entry name" value="XK-RELATED PROTEIN"/>
    <property type="match status" value="1"/>
</dbReference>
<keyword evidence="6 7" id="KW-0472">Membrane</keyword>
<evidence type="ECO:0000256" key="3">
    <source>
        <dbReference type="ARBA" id="ARBA00022475"/>
    </source>
</evidence>
<proteinExistence type="inferred from homology"/>
<dbReference type="GO" id="GO:0070782">
    <property type="term" value="P:phosphatidylserine exposure on apoptotic cell surface"/>
    <property type="evidence" value="ECO:0007669"/>
    <property type="project" value="TreeGrafter"/>
</dbReference>
<dbReference type="RefSeq" id="XP_011298006.1">
    <property type="nucleotide sequence ID" value="XM_011299704.1"/>
</dbReference>
<evidence type="ECO:0000256" key="1">
    <source>
        <dbReference type="ARBA" id="ARBA00004651"/>
    </source>
</evidence>
<evidence type="ECO:0000256" key="6">
    <source>
        <dbReference type="ARBA" id="ARBA00023136"/>
    </source>
</evidence>
<feature type="transmembrane region" description="Helical" evidence="7">
    <location>
        <begin position="488"/>
        <end position="514"/>
    </location>
</feature>
<accession>A0A0C9R7K2</accession>
<evidence type="ECO:0000313" key="12">
    <source>
        <dbReference type="RefSeq" id="XP_011298006.1"/>
    </source>
</evidence>
<dbReference type="PANTHER" id="PTHR16024:SF27">
    <property type="entry name" value="XK-RELATED PROTEIN"/>
    <property type="match status" value="1"/>
</dbReference>
<name>A0A0C9R7K2_9HYME</name>
<accession>A0A9R1TVU6</accession>
<evidence type="ECO:0000313" key="10">
    <source>
        <dbReference type="EMBL" id="JAG78134.1"/>
    </source>
</evidence>
<dbReference type="GO" id="GO:0043652">
    <property type="term" value="P:engulfment of apoptotic cell"/>
    <property type="evidence" value="ECO:0007669"/>
    <property type="project" value="TreeGrafter"/>
</dbReference>
<feature type="transmembrane region" description="Helical" evidence="7">
    <location>
        <begin position="461"/>
        <end position="482"/>
    </location>
</feature>
<evidence type="ECO:0000313" key="11">
    <source>
        <dbReference type="Proteomes" id="UP000694866"/>
    </source>
</evidence>
<dbReference type="Proteomes" id="UP000694866">
    <property type="component" value="Unplaced"/>
</dbReference>
<feature type="transmembrane region" description="Helical" evidence="7">
    <location>
        <begin position="375"/>
        <end position="398"/>
    </location>
</feature>
<evidence type="ECO:0000256" key="4">
    <source>
        <dbReference type="ARBA" id="ARBA00022692"/>
    </source>
</evidence>
<feature type="transmembrane region" description="Helical" evidence="7">
    <location>
        <begin position="63"/>
        <end position="82"/>
    </location>
</feature>
<feature type="region of interest" description="Disordered" evidence="8">
    <location>
        <begin position="250"/>
        <end position="271"/>
    </location>
</feature>
<dbReference type="OrthoDB" id="8190653at2759"/>
<dbReference type="EMBL" id="GBYB01008367">
    <property type="protein sequence ID" value="JAG78134.1"/>
    <property type="molecule type" value="Transcribed_RNA"/>
</dbReference>
<feature type="transmembrane region" description="Helical" evidence="7">
    <location>
        <begin position="404"/>
        <end position="423"/>
    </location>
</feature>
<comment type="similarity">
    <text evidence="2 7">Belongs to the XK family.</text>
</comment>
<dbReference type="GO" id="GO:0005886">
    <property type="term" value="C:plasma membrane"/>
    <property type="evidence" value="ECO:0007669"/>
    <property type="project" value="UniProtKB-SubCell"/>
</dbReference>
<gene>
    <name evidence="9" type="primary">Xkr7_1</name>
    <name evidence="12" type="synonym">LOC105263474</name>
    <name evidence="10" type="synonym">Xkr7_0</name>
    <name evidence="10" type="ORF">g.57822</name>
    <name evidence="9" type="ORF">g.57838</name>
</gene>
<evidence type="ECO:0000256" key="5">
    <source>
        <dbReference type="ARBA" id="ARBA00022989"/>
    </source>
</evidence>
<feature type="transmembrane region" description="Helical" evidence="7">
    <location>
        <begin position="186"/>
        <end position="206"/>
    </location>
</feature>
<evidence type="ECO:0000256" key="7">
    <source>
        <dbReference type="RuleBase" id="RU910716"/>
    </source>
</evidence>
<reference evidence="9" key="1">
    <citation type="submission" date="2015-01" db="EMBL/GenBank/DDBJ databases">
        <title>Transcriptome Assembly of Fopius arisanus.</title>
        <authorList>
            <person name="Geib S."/>
        </authorList>
    </citation>
    <scope>NUCLEOTIDE SEQUENCE</scope>
</reference>
<reference evidence="12" key="2">
    <citation type="submission" date="2025-04" db="UniProtKB">
        <authorList>
            <consortium name="RefSeq"/>
        </authorList>
    </citation>
    <scope>IDENTIFICATION</scope>
    <source>
        <strain evidence="12">USDA-PBARC FA_bdor</strain>
        <tissue evidence="12">Whole organism</tissue>
    </source>
</reference>
<evidence type="ECO:0000256" key="2">
    <source>
        <dbReference type="ARBA" id="ARBA00008789"/>
    </source>
</evidence>
<organism evidence="9">
    <name type="scientific">Fopius arisanus</name>
    <dbReference type="NCBI Taxonomy" id="64838"/>
    <lineage>
        <taxon>Eukaryota</taxon>
        <taxon>Metazoa</taxon>
        <taxon>Ecdysozoa</taxon>
        <taxon>Arthropoda</taxon>
        <taxon>Hexapoda</taxon>
        <taxon>Insecta</taxon>
        <taxon>Pterygota</taxon>
        <taxon>Neoptera</taxon>
        <taxon>Endopterygota</taxon>
        <taxon>Hymenoptera</taxon>
        <taxon>Apocrita</taxon>
        <taxon>Ichneumonoidea</taxon>
        <taxon>Braconidae</taxon>
        <taxon>Opiinae</taxon>
        <taxon>Fopius</taxon>
    </lineage>
</organism>
<comment type="subcellular location">
    <subcellularLocation>
        <location evidence="1">Cell membrane</location>
        <topology evidence="1">Multi-pass membrane protein</topology>
    </subcellularLocation>
    <subcellularLocation>
        <location evidence="7">Membrane</location>
        <topology evidence="7">Multi-pass membrane protein</topology>
    </subcellularLocation>
</comment>
<sequence>MAMTMEAICERKPTRCLKVPLKSTEQIYLVFLIPVVMGCCIYMVHFAADVVVAVQHFREGNPIWGGCTLGLIYAPAVAYFILTVSRPDWWMTEDQKLSRNVVTWFVIQIIQMIAFPLFALYRFAGQIVVIVDAILLSGIERRKSLNVAAAPAAIELYFFLQAWFQAAPQAILQIHLLFRERTADRTYQSVSVHILCILVSIIVLAVQTASFQRFESQRINGRKLPWAMWLKKYRAQELGDLDEKKPLKPEVSIVSSQTTASPQSQETETPRVVLERQISLTPPLPPKNAQMIPPPAPLRGITTVTPLPVPDMPAPPRPDSVIRESIETDVEAPGRSTERIVTIENNDSNSSTRWKGLKLPKRIYSVKAIEEDDPVGTFIAFLWWFFFIVARVFSIAIFYEFYPIALAGVIGVHYIVMIIYLFIHSKDHDVTTFFVNLWLGLVYICSLIEYRVKFKHPEKWLWFYCAFVMAQNTAMTATWFALVDWDGFWYSYIFYAIFGSIGLCIISGSVYYVLFKPGKRRVYAS</sequence>
<dbReference type="EMBL" id="GBYB01004005">
    <property type="protein sequence ID" value="JAG73772.1"/>
    <property type="molecule type" value="Transcribed_RNA"/>
</dbReference>
<dbReference type="AlphaFoldDB" id="A0A0C9R7K2"/>
<dbReference type="InterPro" id="IPR018629">
    <property type="entry name" value="XK-rel"/>
</dbReference>
<dbReference type="GeneID" id="105263474"/>
<keyword evidence="3" id="KW-1003">Cell membrane</keyword>
<dbReference type="Pfam" id="PF09815">
    <property type="entry name" value="XK-related"/>
    <property type="match status" value="2"/>
</dbReference>